<dbReference type="InterPro" id="IPR015797">
    <property type="entry name" value="NUDIX_hydrolase-like_dom_sf"/>
</dbReference>
<dbReference type="Proteomes" id="UP000664859">
    <property type="component" value="Unassembled WGS sequence"/>
</dbReference>
<comment type="caution">
    <text evidence="2">The sequence shown here is derived from an EMBL/GenBank/DDBJ whole genome shotgun (WGS) entry which is preliminary data.</text>
</comment>
<feature type="signal peptide" evidence="1">
    <location>
        <begin position="1"/>
        <end position="21"/>
    </location>
</feature>
<evidence type="ECO:0000313" key="3">
    <source>
        <dbReference type="Proteomes" id="UP000664859"/>
    </source>
</evidence>
<dbReference type="AlphaFoldDB" id="A0A836CI15"/>
<organism evidence="2 3">
    <name type="scientific">Tribonema minus</name>
    <dbReference type="NCBI Taxonomy" id="303371"/>
    <lineage>
        <taxon>Eukaryota</taxon>
        <taxon>Sar</taxon>
        <taxon>Stramenopiles</taxon>
        <taxon>Ochrophyta</taxon>
        <taxon>PX clade</taxon>
        <taxon>Xanthophyceae</taxon>
        <taxon>Tribonematales</taxon>
        <taxon>Tribonemataceae</taxon>
        <taxon>Tribonema</taxon>
    </lineage>
</organism>
<sequence length="318" mass="33967">MGARQVVHAVLVAACFSVASSFVPTTGHGCYAPQLVKEHELQKIQYSCRLALAQRQRHGSYGGLRMTAAAPSEYYKAAGILPLAWLPEDRGGHLAVLLAMEVRKGKRLLGHMGGKREAADKGPAFTAWREAWEESGKVLSSNARATFLAAAESGDTRVLWVPECEQAIFLYQVPVTWGDGLARSFNSATAAAAGGGSDGIAGNGADDAAEDEAALVAAERQWKDVWREQRDAAQGTTASAHSTPFAAAAAEAHSILTHSAADLRKTTLTELLWVPVQNLLSKEGLPGELELAPVLRFLLANEDFAEELRLACRSPRAP</sequence>
<feature type="chain" id="PRO_5033041863" description="Nudix hydrolase domain-containing protein" evidence="1">
    <location>
        <begin position="22"/>
        <end position="318"/>
    </location>
</feature>
<evidence type="ECO:0008006" key="4">
    <source>
        <dbReference type="Google" id="ProtNLM"/>
    </source>
</evidence>
<evidence type="ECO:0000256" key="1">
    <source>
        <dbReference type="SAM" id="SignalP"/>
    </source>
</evidence>
<evidence type="ECO:0000313" key="2">
    <source>
        <dbReference type="EMBL" id="KAG5184376.1"/>
    </source>
</evidence>
<gene>
    <name evidence="2" type="ORF">JKP88DRAFT_262864</name>
</gene>
<dbReference type="OrthoDB" id="10384016at2759"/>
<protein>
    <recommendedName>
        <fullName evidence="4">Nudix hydrolase domain-containing protein</fullName>
    </recommendedName>
</protein>
<reference evidence="2" key="1">
    <citation type="submission" date="2021-02" db="EMBL/GenBank/DDBJ databases">
        <title>First Annotated Genome of the Yellow-green Alga Tribonema minus.</title>
        <authorList>
            <person name="Mahan K.M."/>
        </authorList>
    </citation>
    <scope>NUCLEOTIDE SEQUENCE</scope>
    <source>
        <strain evidence="2">UTEX B ZZ1240</strain>
    </source>
</reference>
<dbReference type="PROSITE" id="PS51257">
    <property type="entry name" value="PROKAR_LIPOPROTEIN"/>
    <property type="match status" value="1"/>
</dbReference>
<dbReference type="EMBL" id="JAFCMP010000168">
    <property type="protein sequence ID" value="KAG5184376.1"/>
    <property type="molecule type" value="Genomic_DNA"/>
</dbReference>
<name>A0A836CI15_9STRA</name>
<dbReference type="SUPFAM" id="SSF55811">
    <property type="entry name" value="Nudix"/>
    <property type="match status" value="1"/>
</dbReference>
<proteinExistence type="predicted"/>
<accession>A0A836CI15</accession>
<keyword evidence="1" id="KW-0732">Signal</keyword>
<keyword evidence="3" id="KW-1185">Reference proteome</keyword>